<dbReference type="SUPFAM" id="SSF144091">
    <property type="entry name" value="Rhomboid-like"/>
    <property type="match status" value="1"/>
</dbReference>
<sequence>MIDIPGWVPLQQGAMVVAFLLAGIAVYAVDRPEGRWGAALRRRFLLGVPWGTVVTVAFVVAVYLFLQDGLRHWYAPVTLPFRAWSYFYPLGIVTAPFSHNGAGHLLGNLAATLTLAPLAEYAWGHYPRERGTTSMSSWRANPYVRAFVVFPAAVLVVGLATSAFALGPIIGFSGVVFAFAGFALVNYPLKTVVALAGGRAFRLVYNAMLEPTVTASGHPTYVTPWWADIAIQGHALGLFIGVILGLYVVRARPSVDRPSALKLWTGSVLFAVSQSMWAIYWYRGGETYVLYRAVGVALVALLALLVVFAAVASDRPALTGVFGGQFSFRRWQAGTACLLLVAAAVSGPAVPYNLYTTSGGELPGEPVRVEDYEVTYAEGVQNGMVSAFQVDAFGETTNVKTSGVIVKSESRGIWTTAASKGRLAFAGKVLITLGGVGWRETVYAERDGWVAIGGGTAYRIHLREDGESRVVYTSNATTAEAVVGGRNISVVPTTDGYYVEVERRDETVSAPLPDRGESVTVNQITFTREKNKIYAEFGGTRVRVLKKERYRGG</sequence>
<dbReference type="RefSeq" id="WP_379695884.1">
    <property type="nucleotide sequence ID" value="NZ_JBHSXH010000015.1"/>
</dbReference>
<accession>A0ABD5U1E8</accession>
<keyword evidence="7" id="KW-0645">Protease</keyword>
<protein>
    <submittedName>
        <fullName evidence="7">Rhomboid family intramembrane serine protease</fullName>
        <ecNumber evidence="7">3.4.21.-</ecNumber>
    </submittedName>
</protein>
<feature type="transmembrane region" description="Helical" evidence="5">
    <location>
        <begin position="12"/>
        <end position="29"/>
    </location>
</feature>
<evidence type="ECO:0000259" key="6">
    <source>
        <dbReference type="Pfam" id="PF01694"/>
    </source>
</evidence>
<evidence type="ECO:0000313" key="7">
    <source>
        <dbReference type="EMBL" id="MFC6825552.1"/>
    </source>
</evidence>
<dbReference type="GO" id="GO:0016020">
    <property type="term" value="C:membrane"/>
    <property type="evidence" value="ECO:0007669"/>
    <property type="project" value="UniProtKB-SubCell"/>
</dbReference>
<feature type="transmembrane region" description="Helical" evidence="5">
    <location>
        <begin position="143"/>
        <end position="160"/>
    </location>
</feature>
<keyword evidence="4 5" id="KW-0472">Membrane</keyword>
<dbReference type="Pfam" id="PF01694">
    <property type="entry name" value="Rhomboid"/>
    <property type="match status" value="1"/>
</dbReference>
<feature type="domain" description="Peptidase S54 rhomboid" evidence="6">
    <location>
        <begin position="92"/>
        <end position="250"/>
    </location>
</feature>
<evidence type="ECO:0000256" key="1">
    <source>
        <dbReference type="ARBA" id="ARBA00004141"/>
    </source>
</evidence>
<feature type="transmembrane region" description="Helical" evidence="5">
    <location>
        <begin position="105"/>
        <end position="123"/>
    </location>
</feature>
<feature type="transmembrane region" description="Helical" evidence="5">
    <location>
        <begin position="333"/>
        <end position="355"/>
    </location>
</feature>
<dbReference type="InterPro" id="IPR035952">
    <property type="entry name" value="Rhomboid-like_sf"/>
</dbReference>
<evidence type="ECO:0000313" key="8">
    <source>
        <dbReference type="Proteomes" id="UP001596408"/>
    </source>
</evidence>
<feature type="transmembrane region" description="Helical" evidence="5">
    <location>
        <begin position="229"/>
        <end position="249"/>
    </location>
</feature>
<feature type="transmembrane region" description="Helical" evidence="5">
    <location>
        <begin position="261"/>
        <end position="282"/>
    </location>
</feature>
<dbReference type="Proteomes" id="UP001596408">
    <property type="component" value="Unassembled WGS sequence"/>
</dbReference>
<evidence type="ECO:0000256" key="2">
    <source>
        <dbReference type="ARBA" id="ARBA00022692"/>
    </source>
</evidence>
<keyword evidence="3 5" id="KW-1133">Transmembrane helix</keyword>
<proteinExistence type="predicted"/>
<keyword evidence="8" id="KW-1185">Reference proteome</keyword>
<feature type="transmembrane region" description="Helical" evidence="5">
    <location>
        <begin position="288"/>
        <end position="312"/>
    </location>
</feature>
<dbReference type="AlphaFoldDB" id="A0ABD5U1E8"/>
<organism evidence="7 8">
    <name type="scientific">Halopelagius fulvigenes</name>
    <dbReference type="NCBI Taxonomy" id="1198324"/>
    <lineage>
        <taxon>Archaea</taxon>
        <taxon>Methanobacteriati</taxon>
        <taxon>Methanobacteriota</taxon>
        <taxon>Stenosarchaea group</taxon>
        <taxon>Halobacteria</taxon>
        <taxon>Halobacteriales</taxon>
        <taxon>Haloferacaceae</taxon>
    </lineage>
</organism>
<evidence type="ECO:0000256" key="3">
    <source>
        <dbReference type="ARBA" id="ARBA00022989"/>
    </source>
</evidence>
<dbReference type="InterPro" id="IPR022764">
    <property type="entry name" value="Peptidase_S54_rhomboid_dom"/>
</dbReference>
<keyword evidence="7" id="KW-0378">Hydrolase</keyword>
<dbReference type="GO" id="GO:0008233">
    <property type="term" value="F:peptidase activity"/>
    <property type="evidence" value="ECO:0007669"/>
    <property type="project" value="UniProtKB-KW"/>
</dbReference>
<dbReference type="Gene3D" id="1.20.1540.10">
    <property type="entry name" value="Rhomboid-like"/>
    <property type="match status" value="1"/>
</dbReference>
<evidence type="ECO:0000256" key="4">
    <source>
        <dbReference type="ARBA" id="ARBA00023136"/>
    </source>
</evidence>
<name>A0ABD5U1E8_9EURY</name>
<dbReference type="EC" id="3.4.21.-" evidence="7"/>
<evidence type="ECO:0000256" key="5">
    <source>
        <dbReference type="SAM" id="Phobius"/>
    </source>
</evidence>
<dbReference type="EMBL" id="JBHSXH010000015">
    <property type="protein sequence ID" value="MFC6825552.1"/>
    <property type="molecule type" value="Genomic_DNA"/>
</dbReference>
<comment type="caution">
    <text evidence="7">The sequence shown here is derived from an EMBL/GenBank/DDBJ whole genome shotgun (WGS) entry which is preliminary data.</text>
</comment>
<dbReference type="GO" id="GO:0006508">
    <property type="term" value="P:proteolysis"/>
    <property type="evidence" value="ECO:0007669"/>
    <property type="project" value="UniProtKB-KW"/>
</dbReference>
<gene>
    <name evidence="7" type="ORF">ACFQEV_11205</name>
</gene>
<reference evidence="7 8" key="1">
    <citation type="journal article" date="2019" name="Int. J. Syst. Evol. Microbiol.">
        <title>The Global Catalogue of Microorganisms (GCM) 10K type strain sequencing project: providing services to taxonomists for standard genome sequencing and annotation.</title>
        <authorList>
            <consortium name="The Broad Institute Genomics Platform"/>
            <consortium name="The Broad Institute Genome Sequencing Center for Infectious Disease"/>
            <person name="Wu L."/>
            <person name="Ma J."/>
        </authorList>
    </citation>
    <scope>NUCLEOTIDE SEQUENCE [LARGE SCALE GENOMIC DNA]</scope>
    <source>
        <strain evidence="7 8">YIM 94188</strain>
    </source>
</reference>
<comment type="subcellular location">
    <subcellularLocation>
        <location evidence="1">Membrane</location>
        <topology evidence="1">Multi-pass membrane protein</topology>
    </subcellularLocation>
</comment>
<feature type="transmembrane region" description="Helical" evidence="5">
    <location>
        <begin position="44"/>
        <end position="66"/>
    </location>
</feature>
<keyword evidence="2 5" id="KW-0812">Transmembrane</keyword>